<dbReference type="InterPro" id="IPR005467">
    <property type="entry name" value="His_kinase_dom"/>
</dbReference>
<evidence type="ECO:0000313" key="12">
    <source>
        <dbReference type="Proteomes" id="UP001153069"/>
    </source>
</evidence>
<dbReference type="SUPFAM" id="SSF55874">
    <property type="entry name" value="ATPase domain of HSP90 chaperone/DNA topoisomerase II/histidine kinase"/>
    <property type="match status" value="1"/>
</dbReference>
<evidence type="ECO:0000256" key="4">
    <source>
        <dbReference type="ARBA" id="ARBA00022679"/>
    </source>
</evidence>
<dbReference type="InterPro" id="IPR011006">
    <property type="entry name" value="CheY-like_superfamily"/>
</dbReference>
<dbReference type="FunFam" id="3.30.565.10:FF:000010">
    <property type="entry name" value="Sensor histidine kinase RcsC"/>
    <property type="match status" value="1"/>
</dbReference>
<evidence type="ECO:0000256" key="2">
    <source>
        <dbReference type="ARBA" id="ARBA00012438"/>
    </source>
</evidence>
<dbReference type="Pfam" id="PF02518">
    <property type="entry name" value="HATPase_c"/>
    <property type="match status" value="1"/>
</dbReference>
<dbReference type="SUPFAM" id="SSF52172">
    <property type="entry name" value="CheY-like"/>
    <property type="match status" value="1"/>
</dbReference>
<dbReference type="InterPro" id="IPR036097">
    <property type="entry name" value="HisK_dim/P_sf"/>
</dbReference>
<dbReference type="InterPro" id="IPR003594">
    <property type="entry name" value="HATPase_dom"/>
</dbReference>
<dbReference type="GO" id="GO:0005886">
    <property type="term" value="C:plasma membrane"/>
    <property type="evidence" value="ECO:0007669"/>
    <property type="project" value="TreeGrafter"/>
</dbReference>
<keyword evidence="4" id="KW-0808">Transferase</keyword>
<dbReference type="PANTHER" id="PTHR43047">
    <property type="entry name" value="TWO-COMPONENT HISTIDINE PROTEIN KINASE"/>
    <property type="match status" value="1"/>
</dbReference>
<dbReference type="CDD" id="cd00082">
    <property type="entry name" value="HisKA"/>
    <property type="match status" value="1"/>
</dbReference>
<dbReference type="InterPro" id="IPR035965">
    <property type="entry name" value="PAS-like_dom_sf"/>
</dbReference>
<protein>
    <recommendedName>
        <fullName evidence="2">histidine kinase</fullName>
        <ecNumber evidence="2">2.7.13.3</ecNumber>
    </recommendedName>
</protein>
<dbReference type="OrthoDB" id="43115at2759"/>
<dbReference type="InterPro" id="IPR004358">
    <property type="entry name" value="Sig_transdc_His_kin-like_C"/>
</dbReference>
<evidence type="ECO:0000256" key="3">
    <source>
        <dbReference type="ARBA" id="ARBA00022553"/>
    </source>
</evidence>
<dbReference type="Gene3D" id="3.40.50.2300">
    <property type="match status" value="1"/>
</dbReference>
<dbReference type="CDD" id="cd16922">
    <property type="entry name" value="HATPase_EvgS-ArcB-TorS-like"/>
    <property type="match status" value="1"/>
</dbReference>
<feature type="compositionally biased region" description="Polar residues" evidence="7">
    <location>
        <begin position="1"/>
        <end position="11"/>
    </location>
</feature>
<keyword evidence="5 11" id="KW-0418">Kinase</keyword>
<proteinExistence type="predicted"/>
<evidence type="ECO:0000256" key="6">
    <source>
        <dbReference type="PROSITE-ProRule" id="PRU00169"/>
    </source>
</evidence>
<dbReference type="SMART" id="SM00091">
    <property type="entry name" value="PAS"/>
    <property type="match status" value="1"/>
</dbReference>
<dbReference type="Gene3D" id="1.10.287.130">
    <property type="match status" value="1"/>
</dbReference>
<dbReference type="GO" id="GO:0000155">
    <property type="term" value="F:phosphorelay sensor kinase activity"/>
    <property type="evidence" value="ECO:0007669"/>
    <property type="project" value="InterPro"/>
</dbReference>
<dbReference type="SMART" id="SM00387">
    <property type="entry name" value="HATPase_c"/>
    <property type="match status" value="1"/>
</dbReference>
<dbReference type="PRINTS" id="PR00344">
    <property type="entry name" value="BCTRLSENSOR"/>
</dbReference>
<dbReference type="SMART" id="SM00448">
    <property type="entry name" value="REC"/>
    <property type="match status" value="1"/>
</dbReference>
<organism evidence="11 12">
    <name type="scientific">Seminavis robusta</name>
    <dbReference type="NCBI Taxonomy" id="568900"/>
    <lineage>
        <taxon>Eukaryota</taxon>
        <taxon>Sar</taxon>
        <taxon>Stramenopiles</taxon>
        <taxon>Ochrophyta</taxon>
        <taxon>Bacillariophyta</taxon>
        <taxon>Bacillariophyceae</taxon>
        <taxon>Bacillariophycidae</taxon>
        <taxon>Naviculales</taxon>
        <taxon>Naviculaceae</taxon>
        <taxon>Seminavis</taxon>
    </lineage>
</organism>
<feature type="domain" description="Response regulatory" evidence="9">
    <location>
        <begin position="599"/>
        <end position="721"/>
    </location>
</feature>
<evidence type="ECO:0000256" key="5">
    <source>
        <dbReference type="ARBA" id="ARBA00022777"/>
    </source>
</evidence>
<dbReference type="SUPFAM" id="SSF55785">
    <property type="entry name" value="PYP-like sensor domain (PAS domain)"/>
    <property type="match status" value="1"/>
</dbReference>
<keyword evidence="12" id="KW-1185">Reference proteome</keyword>
<feature type="compositionally biased region" description="Basic and acidic residues" evidence="7">
    <location>
        <begin position="17"/>
        <end position="35"/>
    </location>
</feature>
<feature type="domain" description="PAS" evidence="10">
    <location>
        <begin position="165"/>
        <end position="213"/>
    </location>
</feature>
<keyword evidence="3 6" id="KW-0597">Phosphoprotein</keyword>
<dbReference type="CDD" id="cd00130">
    <property type="entry name" value="PAS"/>
    <property type="match status" value="1"/>
</dbReference>
<dbReference type="InterPro" id="IPR036890">
    <property type="entry name" value="HATPase_C_sf"/>
</dbReference>
<dbReference type="AlphaFoldDB" id="A0A9N8EVS5"/>
<dbReference type="Pfam" id="PF00072">
    <property type="entry name" value="Response_reg"/>
    <property type="match status" value="1"/>
</dbReference>
<dbReference type="Gene3D" id="3.30.565.10">
    <property type="entry name" value="Histidine kinase-like ATPase, C-terminal domain"/>
    <property type="match status" value="1"/>
</dbReference>
<evidence type="ECO:0000259" key="10">
    <source>
        <dbReference type="PROSITE" id="PS50112"/>
    </source>
</evidence>
<evidence type="ECO:0000313" key="11">
    <source>
        <dbReference type="EMBL" id="CAB9526899.1"/>
    </source>
</evidence>
<dbReference type="Proteomes" id="UP001153069">
    <property type="component" value="Unassembled WGS sequence"/>
</dbReference>
<dbReference type="InterPro" id="IPR003661">
    <property type="entry name" value="HisK_dim/P_dom"/>
</dbReference>
<feature type="region of interest" description="Disordered" evidence="7">
    <location>
        <begin position="1"/>
        <end position="35"/>
    </location>
</feature>
<sequence>MSVAITESTNRGMGHVEQVDRDEKSNHSLDCEDTTPTKDLRQKITELQASLEESKEALLLKSKTLDSVLDQVSDQVVVADCDTCVVVEGKNRGQHVWEIPPFSSSSMDFWKPLLQKDRGEEASNLEQDEWNISLKHIPGKSRHVILRAHRTDNNSDIIEAALKESEERHRNLFESMVQGVVYQAQGGNIIAANPSAERILGLTLDQMKGRTSIDPRWKSIHEDGSDYPGQTHPSMVALSTGKPVTGAAMGVFHPVDEQIHWIVVDAIPRWRANETKPYQVYATFTDISDRKRYEVEILKAKEKAEEGNHLKSAFLGNMSHEIRTPLNGLMGHIELALSSQLSEDSRQENLEGLQIAIQSGRLLINIIEDILDLSKIEAGQMDVSKDQAFPLRPIMEQVNSVGNMLITQRKKTISLRTKVDPDIANCIYGDYFRIQQVLNNLASNAIKFTDTGFVEIRVGFADDNTLLVEVQDTGKGISEAHASVVFEPFRQVDFGDTRKHGGTGLGLTISKKLVQLMDGSLSVKSKLKEGSTFSFTLPYRVAPERSELQMEGPLGSAGGLGSRPNSRNNLLALAEAAGVASDGRANCSKSNNSQRKQRTVLIAEDDPVSRKIANRMLAKAGYYVILAEDGLEAVEAFEKTTDGIDLILMDIQMTHMGGLEATQRIRSMAKDTPYASEIPIIALSAGAMKGDKENGLAAGMTDYLTKPVNYKQLLATLRQYIGERGADKSNG</sequence>
<dbReference type="NCBIfam" id="TIGR00229">
    <property type="entry name" value="sensory_box"/>
    <property type="match status" value="1"/>
</dbReference>
<dbReference type="GO" id="GO:0009927">
    <property type="term" value="F:histidine phosphotransfer kinase activity"/>
    <property type="evidence" value="ECO:0007669"/>
    <property type="project" value="TreeGrafter"/>
</dbReference>
<evidence type="ECO:0000256" key="7">
    <source>
        <dbReference type="SAM" id="MobiDB-lite"/>
    </source>
</evidence>
<gene>
    <name evidence="11" type="ORF">SEMRO_1908_G304730.1</name>
</gene>
<name>A0A9N8EVS5_9STRA</name>
<dbReference type="SMART" id="SM00388">
    <property type="entry name" value="HisKA"/>
    <property type="match status" value="1"/>
</dbReference>
<dbReference type="PANTHER" id="PTHR43047:SF72">
    <property type="entry name" value="OSMOSENSING HISTIDINE PROTEIN KINASE SLN1"/>
    <property type="match status" value="1"/>
</dbReference>
<evidence type="ECO:0000259" key="8">
    <source>
        <dbReference type="PROSITE" id="PS50109"/>
    </source>
</evidence>
<dbReference type="InterPro" id="IPR001789">
    <property type="entry name" value="Sig_transdc_resp-reg_receiver"/>
</dbReference>
<dbReference type="Gene3D" id="3.30.450.20">
    <property type="entry name" value="PAS domain"/>
    <property type="match status" value="1"/>
</dbReference>
<dbReference type="PROSITE" id="PS50112">
    <property type="entry name" value="PAS"/>
    <property type="match status" value="1"/>
</dbReference>
<dbReference type="PROSITE" id="PS50109">
    <property type="entry name" value="HIS_KIN"/>
    <property type="match status" value="1"/>
</dbReference>
<dbReference type="Pfam" id="PF13188">
    <property type="entry name" value="PAS_8"/>
    <property type="match status" value="1"/>
</dbReference>
<accession>A0A9N8EVS5</accession>
<evidence type="ECO:0000256" key="1">
    <source>
        <dbReference type="ARBA" id="ARBA00000085"/>
    </source>
</evidence>
<dbReference type="PROSITE" id="PS50110">
    <property type="entry name" value="RESPONSE_REGULATORY"/>
    <property type="match status" value="1"/>
</dbReference>
<comment type="catalytic activity">
    <reaction evidence="1">
        <text>ATP + protein L-histidine = ADP + protein N-phospho-L-histidine.</text>
        <dbReference type="EC" id="2.7.13.3"/>
    </reaction>
</comment>
<evidence type="ECO:0000259" key="9">
    <source>
        <dbReference type="PROSITE" id="PS50110"/>
    </source>
</evidence>
<dbReference type="CDD" id="cd17546">
    <property type="entry name" value="REC_hyHK_CKI1_RcsC-like"/>
    <property type="match status" value="1"/>
</dbReference>
<dbReference type="EMBL" id="CAICTM010001906">
    <property type="protein sequence ID" value="CAB9526899.1"/>
    <property type="molecule type" value="Genomic_DNA"/>
</dbReference>
<feature type="domain" description="Histidine kinase" evidence="8">
    <location>
        <begin position="317"/>
        <end position="541"/>
    </location>
</feature>
<comment type="caution">
    <text evidence="11">The sequence shown here is derived from an EMBL/GenBank/DDBJ whole genome shotgun (WGS) entry which is preliminary data.</text>
</comment>
<dbReference type="InterPro" id="IPR000014">
    <property type="entry name" value="PAS"/>
</dbReference>
<feature type="modified residue" description="4-aspartylphosphate" evidence="6">
    <location>
        <position position="650"/>
    </location>
</feature>
<dbReference type="SUPFAM" id="SSF47384">
    <property type="entry name" value="Homodimeric domain of signal transducing histidine kinase"/>
    <property type="match status" value="1"/>
</dbReference>
<dbReference type="EC" id="2.7.13.3" evidence="2"/>
<dbReference type="Pfam" id="PF00512">
    <property type="entry name" value="HisKA"/>
    <property type="match status" value="1"/>
</dbReference>
<reference evidence="11" key="1">
    <citation type="submission" date="2020-06" db="EMBL/GenBank/DDBJ databases">
        <authorList>
            <consortium name="Plant Systems Biology data submission"/>
        </authorList>
    </citation>
    <scope>NUCLEOTIDE SEQUENCE</scope>
    <source>
        <strain evidence="11">D6</strain>
    </source>
</reference>